<dbReference type="InterPro" id="IPR050076">
    <property type="entry name" value="ArchSynthase1/Queuine_TRR"/>
</dbReference>
<dbReference type="NCBIfam" id="TIGR00449">
    <property type="entry name" value="tgt_general"/>
    <property type="match status" value="1"/>
</dbReference>
<dbReference type="EMBL" id="CCAZ020000001">
    <property type="protein sequence ID" value="CEG07981.1"/>
    <property type="molecule type" value="Genomic_DNA"/>
</dbReference>
<feature type="region of interest" description="RNA binding; important for wobble base 34 recognition" evidence="7">
    <location>
        <begin position="273"/>
        <end position="277"/>
    </location>
</feature>
<feature type="binding site" evidence="7">
    <location>
        <position position="218"/>
    </location>
    <ligand>
        <name>substrate</name>
    </ligand>
</feature>
<comment type="catalytic activity">
    <reaction evidence="6 7">
        <text>7-aminomethyl-7-carbaguanine + guanosine(34) in tRNA = 7-aminomethyl-7-carbaguanosine(34) in tRNA + guanine</text>
        <dbReference type="Rhea" id="RHEA:24104"/>
        <dbReference type="Rhea" id="RHEA-COMP:10341"/>
        <dbReference type="Rhea" id="RHEA-COMP:10342"/>
        <dbReference type="ChEBI" id="CHEBI:16235"/>
        <dbReference type="ChEBI" id="CHEBI:58703"/>
        <dbReference type="ChEBI" id="CHEBI:74269"/>
        <dbReference type="ChEBI" id="CHEBI:82833"/>
        <dbReference type="EC" id="2.4.2.29"/>
    </reaction>
</comment>
<dbReference type="HAMAP" id="MF_00168">
    <property type="entry name" value="Q_tRNA_Tgt"/>
    <property type="match status" value="1"/>
</dbReference>
<dbReference type="UniPathway" id="UPA00392"/>
<comment type="caution">
    <text evidence="9">The sequence shown here is derived from an EMBL/GenBank/DDBJ whole genome shotgun (WGS) entry which is preliminary data.</text>
</comment>
<keyword evidence="4 7" id="KW-0819">tRNA processing</keyword>
<evidence type="ECO:0000256" key="7">
    <source>
        <dbReference type="HAMAP-Rule" id="MF_00168"/>
    </source>
</evidence>
<dbReference type="GO" id="GO:0008616">
    <property type="term" value="P:tRNA queuosine(34) biosynthetic process"/>
    <property type="evidence" value="ECO:0007669"/>
    <property type="project" value="UniProtKB-UniRule"/>
</dbReference>
<gene>
    <name evidence="7 9" type="primary">tgt</name>
    <name evidence="9" type="ORF">BN961_01387</name>
</gene>
<dbReference type="SUPFAM" id="SSF51713">
    <property type="entry name" value="tRNA-guanine transglycosylase"/>
    <property type="match status" value="1"/>
</dbReference>
<reference evidence="9 10" key="1">
    <citation type="journal article" date="2014" name="Genome Announc.">
        <title>Genome Sequence of Afipia felis Strain 76713, Isolated in Hospital Water Using an Amoeba Co-Culture Procedure.</title>
        <authorList>
            <person name="Benamar S."/>
            <person name="La Scola B."/>
            <person name="Croce O."/>
        </authorList>
    </citation>
    <scope>NUCLEOTIDE SEQUENCE [LARGE SCALE GENOMIC DNA]</scope>
    <source>
        <strain evidence="9 10">76713</strain>
    </source>
</reference>
<dbReference type="Pfam" id="PF01702">
    <property type="entry name" value="TGT"/>
    <property type="match status" value="1"/>
</dbReference>
<dbReference type="FunFam" id="3.20.20.105:FF:000001">
    <property type="entry name" value="Queuine tRNA-ribosyltransferase"/>
    <property type="match status" value="1"/>
</dbReference>
<dbReference type="InterPro" id="IPR004803">
    <property type="entry name" value="TGT"/>
</dbReference>
<dbReference type="InterPro" id="IPR036511">
    <property type="entry name" value="TGT-like_sf"/>
</dbReference>
<dbReference type="Gene3D" id="3.20.20.105">
    <property type="entry name" value="Queuine tRNA-ribosyltransferase-like"/>
    <property type="match status" value="1"/>
</dbReference>
<comment type="function">
    <text evidence="7">Catalyzes the base-exchange of a guanine (G) residue with the queuine precursor 7-aminomethyl-7-deazaguanine (PreQ1) at position 34 (anticodon wobble position) in tRNAs with GU(N) anticodons (tRNA-Asp, -Asn, -His and -Tyr). Catalysis occurs through a double-displacement mechanism. The nucleophile active site attacks the C1' of nucleotide 34 to detach the guanine base from the RNA, forming a covalent enzyme-RNA intermediate. The proton acceptor active site deprotonates the incoming PreQ1, allowing a nucleophilic attack on the C1' of the ribose to form the product. After dissociation, two additional enzymatic reactions on the tRNA convert PreQ1 to queuine (Q), resulting in the hypermodified nucleoside queuosine (7-(((4,5-cis-dihydroxy-2-cyclopenten-1-yl)amino)methyl)-7-deazaguanosine).</text>
</comment>
<evidence type="ECO:0000256" key="4">
    <source>
        <dbReference type="ARBA" id="ARBA00022694"/>
    </source>
</evidence>
<keyword evidence="5 7" id="KW-0671">Queuosine biosynthesis</keyword>
<dbReference type="EC" id="2.4.2.29" evidence="7"/>
<comment type="pathway">
    <text evidence="1 7">tRNA modification; tRNA-queuosine biosynthesis.</text>
</comment>
<dbReference type="GO" id="GO:0005829">
    <property type="term" value="C:cytosol"/>
    <property type="evidence" value="ECO:0007669"/>
    <property type="project" value="TreeGrafter"/>
</dbReference>
<dbReference type="Proteomes" id="UP000035762">
    <property type="component" value="Unassembled WGS sequence"/>
</dbReference>
<dbReference type="PANTHER" id="PTHR46499:SF1">
    <property type="entry name" value="QUEUINE TRNA-RIBOSYLTRANSFERASE"/>
    <property type="match status" value="1"/>
</dbReference>
<dbReference type="NCBIfam" id="TIGR00430">
    <property type="entry name" value="Q_tRNA_tgt"/>
    <property type="match status" value="1"/>
</dbReference>
<feature type="active site" description="Proton acceptor" evidence="7">
    <location>
        <position position="93"/>
    </location>
</feature>
<dbReference type="PANTHER" id="PTHR46499">
    <property type="entry name" value="QUEUINE TRNA-RIBOSYLTRANSFERASE"/>
    <property type="match status" value="1"/>
</dbReference>
<protein>
    <recommendedName>
        <fullName evidence="7">Queuine tRNA-ribosyltransferase</fullName>
        <ecNumber evidence="7">2.4.2.29</ecNumber>
    </recommendedName>
    <alternativeName>
        <fullName evidence="7">Guanine insertion enzyme</fullName>
    </alternativeName>
    <alternativeName>
        <fullName evidence="7">tRNA-guanine transglycosylase</fullName>
    </alternativeName>
</protein>
<dbReference type="STRING" id="1035.BN961_01387"/>
<sequence>MSVANHFRLLGSDGEARTGVLTTPHGAVRTPAFMPVGTAGAMKGIHWREIRETGADIVLGNTYHLMLRPTAERIAALGGLQKFTGWNGPMLTDSGGFQVMSLSKLRKVTEQGVRFKSHIDGAVLDLTPERAIEVQRLFGSDIAMQLDECVRLPATRAEVERAMQLSLRWAERSKRAFEGAPSGRMLFGIVQGGDIAELRRQSAVALGQIDFHGFAVGGLAVGEPQEVMLAMIEETAPLLPQDRPRYLMGVGTPDDMIEAVARGIDMFDCVLPTRNGRHGHAFTRRGVINLRNARHADDPRPLDEESPWPPARSYSRAYLHHLVKAGEALGAMLLSEINIAYFQTLMSGIREAICGGHVSRIFALQRKRAGRQATCRRGRHRFRSRLAVGRPDNPSAYAWSRNRGRRYRRSTDSSRCCRKRLRLQPPPWCRSRLRKSCARLRAERTARASGGFQRLPSS</sequence>
<feature type="domain" description="tRNA-guanine(15) transglycosylase-like" evidence="8">
    <location>
        <begin position="15"/>
        <end position="359"/>
    </location>
</feature>
<evidence type="ECO:0000256" key="3">
    <source>
        <dbReference type="ARBA" id="ARBA00022679"/>
    </source>
</evidence>
<keyword evidence="2 7" id="KW-0328">Glycosyltransferase</keyword>
<evidence type="ECO:0000313" key="9">
    <source>
        <dbReference type="EMBL" id="CEG07981.1"/>
    </source>
</evidence>
<proteinExistence type="inferred from homology"/>
<dbReference type="InterPro" id="IPR002616">
    <property type="entry name" value="tRNA_ribo_trans-like"/>
</dbReference>
<dbReference type="AlphaFoldDB" id="A0A090MKN6"/>
<dbReference type="GO" id="GO:0008479">
    <property type="term" value="F:tRNA-guanosine(34) queuine transglycosylase activity"/>
    <property type="evidence" value="ECO:0007669"/>
    <property type="project" value="UniProtKB-UniRule"/>
</dbReference>
<comment type="caution">
    <text evidence="7">Lacks conserved residue(s) required for the propagation of feature annotation.</text>
</comment>
<feature type="region of interest" description="RNA binding" evidence="7">
    <location>
        <begin position="249"/>
        <end position="255"/>
    </location>
</feature>
<evidence type="ECO:0000256" key="5">
    <source>
        <dbReference type="ARBA" id="ARBA00022785"/>
    </source>
</evidence>
<evidence type="ECO:0000256" key="6">
    <source>
        <dbReference type="ARBA" id="ARBA00050112"/>
    </source>
</evidence>
<evidence type="ECO:0000313" key="10">
    <source>
        <dbReference type="Proteomes" id="UP000035762"/>
    </source>
</evidence>
<evidence type="ECO:0000256" key="2">
    <source>
        <dbReference type="ARBA" id="ARBA00022676"/>
    </source>
</evidence>
<organism evidence="9 10">
    <name type="scientific">Afipia felis</name>
    <name type="common">Cat scratch disease bacillus</name>
    <dbReference type="NCBI Taxonomy" id="1035"/>
    <lineage>
        <taxon>Bacteria</taxon>
        <taxon>Pseudomonadati</taxon>
        <taxon>Pseudomonadota</taxon>
        <taxon>Alphaproteobacteria</taxon>
        <taxon>Hyphomicrobiales</taxon>
        <taxon>Nitrobacteraceae</taxon>
        <taxon>Afipia</taxon>
    </lineage>
</organism>
<comment type="subunit">
    <text evidence="7">Homodimer. Within each dimer, one monomer is responsible for RNA recognition and catalysis, while the other monomer binds to the replacement base PreQ1.</text>
</comment>
<comment type="similarity">
    <text evidence="7">Belongs to the queuine tRNA-ribosyltransferase family.</text>
</comment>
<accession>A0A090MKN6</accession>
<keyword evidence="10" id="KW-1185">Reference proteome</keyword>
<feature type="binding site" evidence="7">
    <location>
        <position position="147"/>
    </location>
    <ligand>
        <name>substrate</name>
    </ligand>
</feature>
<feature type="binding site" evidence="7">
    <location>
        <position position="191"/>
    </location>
    <ligand>
        <name>substrate</name>
    </ligand>
</feature>
<evidence type="ECO:0000259" key="8">
    <source>
        <dbReference type="Pfam" id="PF01702"/>
    </source>
</evidence>
<feature type="binding site" evidence="7">
    <location>
        <begin position="93"/>
        <end position="97"/>
    </location>
    <ligand>
        <name>substrate</name>
    </ligand>
</feature>
<name>A0A090MKN6_AFIFE</name>
<keyword evidence="3 7" id="KW-0808">Transferase</keyword>
<feature type="active site" description="Nucleophile" evidence="7">
    <location>
        <position position="268"/>
    </location>
</feature>
<evidence type="ECO:0000256" key="1">
    <source>
        <dbReference type="ARBA" id="ARBA00004691"/>
    </source>
</evidence>